<dbReference type="Pfam" id="PF00106">
    <property type="entry name" value="adh_short"/>
    <property type="match status" value="1"/>
</dbReference>
<evidence type="ECO:0000256" key="1">
    <source>
        <dbReference type="ARBA" id="ARBA00023002"/>
    </source>
</evidence>
<dbReference type="GO" id="GO:0016491">
    <property type="term" value="F:oxidoreductase activity"/>
    <property type="evidence" value="ECO:0007669"/>
    <property type="project" value="UniProtKB-KW"/>
</dbReference>
<gene>
    <name evidence="2" type="ORF">C8A05DRAFT_16245</name>
</gene>
<proteinExistence type="predicted"/>
<dbReference type="Gene3D" id="3.40.50.720">
    <property type="entry name" value="NAD(P)-binding Rossmann-like Domain"/>
    <property type="match status" value="1"/>
</dbReference>
<dbReference type="Proteomes" id="UP001303889">
    <property type="component" value="Unassembled WGS sequence"/>
</dbReference>
<evidence type="ECO:0000313" key="2">
    <source>
        <dbReference type="EMBL" id="KAK3901591.1"/>
    </source>
</evidence>
<accession>A0AAN6MIM9</accession>
<reference evidence="2" key="2">
    <citation type="submission" date="2023-05" db="EMBL/GenBank/DDBJ databases">
        <authorList>
            <consortium name="Lawrence Berkeley National Laboratory"/>
            <person name="Steindorff A."/>
            <person name="Hensen N."/>
            <person name="Bonometti L."/>
            <person name="Westerberg I."/>
            <person name="Brannstrom I.O."/>
            <person name="Guillou S."/>
            <person name="Cros-Aarteil S."/>
            <person name="Calhoun S."/>
            <person name="Haridas S."/>
            <person name="Kuo A."/>
            <person name="Mondo S."/>
            <person name="Pangilinan J."/>
            <person name="Riley R."/>
            <person name="Labutti K."/>
            <person name="Andreopoulos B."/>
            <person name="Lipzen A."/>
            <person name="Chen C."/>
            <person name="Yanf M."/>
            <person name="Daum C."/>
            <person name="Ng V."/>
            <person name="Clum A."/>
            <person name="Ohm R."/>
            <person name="Martin F."/>
            <person name="Silar P."/>
            <person name="Natvig D."/>
            <person name="Lalanne C."/>
            <person name="Gautier V."/>
            <person name="Ament-Velasquez S.L."/>
            <person name="Kruys A."/>
            <person name="Hutchinson M.I."/>
            <person name="Powell A.J."/>
            <person name="Barry K."/>
            <person name="Miller A.N."/>
            <person name="Grigoriev I.V."/>
            <person name="Debuchy R."/>
            <person name="Gladieux P."/>
            <person name="Thoren M.H."/>
            <person name="Johannesson H."/>
        </authorList>
    </citation>
    <scope>NUCLEOTIDE SEQUENCE</scope>
    <source>
        <strain evidence="2">CBS 103.79</strain>
    </source>
</reference>
<dbReference type="PANTHER" id="PTHR47534">
    <property type="entry name" value="YALI0E05731P"/>
    <property type="match status" value="1"/>
</dbReference>
<name>A0AAN6MIM9_9PEZI</name>
<dbReference type="InterPro" id="IPR052228">
    <property type="entry name" value="Sec_Metab_Biosynth_Oxidored"/>
</dbReference>
<organism evidence="2 3">
    <name type="scientific">Staphylotrichum tortipilum</name>
    <dbReference type="NCBI Taxonomy" id="2831512"/>
    <lineage>
        <taxon>Eukaryota</taxon>
        <taxon>Fungi</taxon>
        <taxon>Dikarya</taxon>
        <taxon>Ascomycota</taxon>
        <taxon>Pezizomycotina</taxon>
        <taxon>Sordariomycetes</taxon>
        <taxon>Sordariomycetidae</taxon>
        <taxon>Sordariales</taxon>
        <taxon>Chaetomiaceae</taxon>
        <taxon>Staphylotrichum</taxon>
    </lineage>
</organism>
<dbReference type="InterPro" id="IPR002347">
    <property type="entry name" value="SDR_fam"/>
</dbReference>
<evidence type="ECO:0000313" key="3">
    <source>
        <dbReference type="Proteomes" id="UP001303889"/>
    </source>
</evidence>
<dbReference type="PANTHER" id="PTHR47534:SF3">
    <property type="entry name" value="ALCOHOL DEHYDROGENASE-LIKE C-TERMINAL DOMAIN-CONTAINING PROTEIN"/>
    <property type="match status" value="1"/>
</dbReference>
<dbReference type="EMBL" id="MU855568">
    <property type="protein sequence ID" value="KAK3901591.1"/>
    <property type="molecule type" value="Genomic_DNA"/>
</dbReference>
<comment type="caution">
    <text evidence="2">The sequence shown here is derived from an EMBL/GenBank/DDBJ whole genome shotgun (WGS) entry which is preliminary data.</text>
</comment>
<dbReference type="AlphaFoldDB" id="A0AAN6MIM9"/>
<keyword evidence="1" id="KW-0560">Oxidoreductase</keyword>
<keyword evidence="3" id="KW-1185">Reference proteome</keyword>
<reference evidence="2" key="1">
    <citation type="journal article" date="2023" name="Mol. Phylogenet. Evol.">
        <title>Genome-scale phylogeny and comparative genomics of the fungal order Sordariales.</title>
        <authorList>
            <person name="Hensen N."/>
            <person name="Bonometti L."/>
            <person name="Westerberg I."/>
            <person name="Brannstrom I.O."/>
            <person name="Guillou S."/>
            <person name="Cros-Aarteil S."/>
            <person name="Calhoun S."/>
            <person name="Haridas S."/>
            <person name="Kuo A."/>
            <person name="Mondo S."/>
            <person name="Pangilinan J."/>
            <person name="Riley R."/>
            <person name="LaButti K."/>
            <person name="Andreopoulos B."/>
            <person name="Lipzen A."/>
            <person name="Chen C."/>
            <person name="Yan M."/>
            <person name="Daum C."/>
            <person name="Ng V."/>
            <person name="Clum A."/>
            <person name="Steindorff A."/>
            <person name="Ohm R.A."/>
            <person name="Martin F."/>
            <person name="Silar P."/>
            <person name="Natvig D.O."/>
            <person name="Lalanne C."/>
            <person name="Gautier V."/>
            <person name="Ament-Velasquez S.L."/>
            <person name="Kruys A."/>
            <person name="Hutchinson M.I."/>
            <person name="Powell A.J."/>
            <person name="Barry K."/>
            <person name="Miller A.N."/>
            <person name="Grigoriev I.V."/>
            <person name="Debuchy R."/>
            <person name="Gladieux P."/>
            <person name="Hiltunen Thoren M."/>
            <person name="Johannesson H."/>
        </authorList>
    </citation>
    <scope>NUCLEOTIDE SEQUENCE</scope>
    <source>
        <strain evidence="2">CBS 103.79</strain>
    </source>
</reference>
<dbReference type="InterPro" id="IPR036291">
    <property type="entry name" value="NAD(P)-bd_dom_sf"/>
</dbReference>
<sequence length="332" mass="35578">MVSIKAIRSSNALLADATVPRVAVFAGGTSGIGKFTVRALAATGAPIRIYLVGRPSAAVATASFIAEVHALNPRAEIVWTEAEIALLADVRRVCELIRAKEPRVDLLFLSAGYAPFGGRREVTAEGVGLVQSLEYYSRVLFVMGLLPALRAAEAGRVISVLAGGAERVAALRVDDMDLEEPGVFGAIAAQSHFAALNTVALDKLAEENPGLVFIHSWPGWVDTGNGRRGAEEGSWMAWVVRWILEPIMRAFSFSHEDSGQRYLFQCTSAAYGGHGVPWDGEPGVNSVGMAAAGMFRVKFKCDCAKDGVVPALREKADDKVWKHTLKVLAPYL</sequence>
<protein>
    <submittedName>
        <fullName evidence="2">Uncharacterized protein</fullName>
    </submittedName>
</protein>
<dbReference type="SUPFAM" id="SSF51735">
    <property type="entry name" value="NAD(P)-binding Rossmann-fold domains"/>
    <property type="match status" value="1"/>
</dbReference>